<gene>
    <name evidence="1" type="ORF">AAJ76_400037064</name>
</gene>
<dbReference type="GeneID" id="36320482"/>
<evidence type="ECO:0000313" key="1">
    <source>
        <dbReference type="EMBL" id="KKO76319.1"/>
    </source>
</evidence>
<dbReference type="VEuPathDB" id="MicrosporidiaDB:AAJ76_400037064"/>
<accession>A0A0F9ZG48</accession>
<evidence type="ECO:0000313" key="2">
    <source>
        <dbReference type="Proteomes" id="UP000034350"/>
    </source>
</evidence>
<name>A0A0F9ZG48_9MICR</name>
<dbReference type="AlphaFoldDB" id="A0A0F9ZG48"/>
<organism evidence="1 2">
    <name type="scientific">Vairimorpha ceranae</name>
    <dbReference type="NCBI Taxonomy" id="40302"/>
    <lineage>
        <taxon>Eukaryota</taxon>
        <taxon>Fungi</taxon>
        <taxon>Fungi incertae sedis</taxon>
        <taxon>Microsporidia</taxon>
        <taxon>Nosematidae</taxon>
        <taxon>Vairimorpha</taxon>
    </lineage>
</organism>
<dbReference type="EMBL" id="JPQZ01000004">
    <property type="protein sequence ID" value="KKO76319.1"/>
    <property type="molecule type" value="Genomic_DNA"/>
</dbReference>
<sequence>MHNVFYLIKLFTIYKQQNSEDYVVSKLALYEEYWKFMCRECFSFYIPIINCDTFLEKDCFRIICKMCKKNTVIKILEK</sequence>
<comment type="caution">
    <text evidence="1">The sequence shown here is derived from an EMBL/GenBank/DDBJ whole genome shotgun (WGS) entry which is preliminary data.</text>
</comment>
<keyword evidence="2" id="KW-1185">Reference proteome</keyword>
<dbReference type="VEuPathDB" id="MicrosporidiaDB:G9O61_00g010480"/>
<dbReference type="RefSeq" id="XP_024332061.1">
    <property type="nucleotide sequence ID" value="XM_024475536.1"/>
</dbReference>
<protein>
    <submittedName>
        <fullName evidence="1">Uncharacterized protein</fullName>
    </submittedName>
</protein>
<dbReference type="Proteomes" id="UP000034350">
    <property type="component" value="Unassembled WGS sequence"/>
</dbReference>
<proteinExistence type="predicted"/>
<reference evidence="1 2" key="1">
    <citation type="journal article" date="2015" name="Environ. Microbiol.">
        <title>Genome analyses suggest the presence of polyploidy and recent human-driven expansions in eight global populations of the honeybee pathogen Nosema ceranae.</title>
        <authorList>
            <person name="Pelin A."/>
            <person name="Selman M."/>
            <person name="Aris-Brosou S."/>
            <person name="Farinelli L."/>
            <person name="Corradi N."/>
        </authorList>
    </citation>
    <scope>NUCLEOTIDE SEQUENCE [LARGE SCALE GENOMIC DNA]</scope>
    <source>
        <strain evidence="1 2">PA08 1199</strain>
    </source>
</reference>